<sequence>MTLLVYFAVAILNNLEPEIGSLLPVAANPSDETHWAVVVVMVSVVVTIHAITHGATPWSRRIRASDT</sequence>
<keyword evidence="1" id="KW-0472">Membrane</keyword>
<accession>A0A1G6Q1G3</accession>
<feature type="transmembrane region" description="Helical" evidence="1">
    <location>
        <begin position="33"/>
        <end position="52"/>
    </location>
</feature>
<reference evidence="3" key="1">
    <citation type="submission" date="2016-10" db="EMBL/GenBank/DDBJ databases">
        <authorList>
            <person name="Varghese N."/>
            <person name="Submissions S."/>
        </authorList>
    </citation>
    <scope>NUCLEOTIDE SEQUENCE [LARGE SCALE GENOMIC DNA]</scope>
    <source>
        <strain evidence="3">IBRC-M 10403</strain>
    </source>
</reference>
<keyword evidence="1" id="KW-0812">Transmembrane</keyword>
<evidence type="ECO:0000313" key="3">
    <source>
        <dbReference type="Proteomes" id="UP000199501"/>
    </source>
</evidence>
<proteinExistence type="predicted"/>
<protein>
    <submittedName>
        <fullName evidence="2">Uncharacterized protein</fullName>
    </submittedName>
</protein>
<keyword evidence="1" id="KW-1133">Transmembrane helix</keyword>
<keyword evidence="3" id="KW-1185">Reference proteome</keyword>
<gene>
    <name evidence="2" type="ORF">SAMN05216174_1056</name>
</gene>
<organism evidence="2 3">
    <name type="scientific">Actinokineospora iranica</name>
    <dbReference type="NCBI Taxonomy" id="1271860"/>
    <lineage>
        <taxon>Bacteria</taxon>
        <taxon>Bacillati</taxon>
        <taxon>Actinomycetota</taxon>
        <taxon>Actinomycetes</taxon>
        <taxon>Pseudonocardiales</taxon>
        <taxon>Pseudonocardiaceae</taxon>
        <taxon>Actinokineospora</taxon>
    </lineage>
</organism>
<dbReference type="EMBL" id="FMZZ01000005">
    <property type="protein sequence ID" value="SDC85477.1"/>
    <property type="molecule type" value="Genomic_DNA"/>
</dbReference>
<evidence type="ECO:0000313" key="2">
    <source>
        <dbReference type="EMBL" id="SDC85477.1"/>
    </source>
</evidence>
<dbReference type="Proteomes" id="UP000199501">
    <property type="component" value="Unassembled WGS sequence"/>
</dbReference>
<dbReference type="AlphaFoldDB" id="A0A1G6Q1G3"/>
<evidence type="ECO:0000256" key="1">
    <source>
        <dbReference type="SAM" id="Phobius"/>
    </source>
</evidence>
<name>A0A1G6Q1G3_9PSEU</name>